<protein>
    <recommendedName>
        <fullName evidence="9">Ig-like domain-containing protein</fullName>
    </recommendedName>
</protein>
<name>A0ABP0FCB0_CLALP</name>
<reference evidence="10 11" key="1">
    <citation type="submission" date="2024-02" db="EMBL/GenBank/DDBJ databases">
        <authorList>
            <person name="Daric V."/>
            <person name="Darras S."/>
        </authorList>
    </citation>
    <scope>NUCLEOTIDE SEQUENCE [LARGE SCALE GENOMIC DNA]</scope>
</reference>
<evidence type="ECO:0000256" key="5">
    <source>
        <dbReference type="ARBA" id="ARBA00022989"/>
    </source>
</evidence>
<dbReference type="InterPro" id="IPR007110">
    <property type="entry name" value="Ig-like_dom"/>
</dbReference>
<evidence type="ECO:0000256" key="8">
    <source>
        <dbReference type="SAM" id="Phobius"/>
    </source>
</evidence>
<dbReference type="InterPro" id="IPR051036">
    <property type="entry name" value="SIGLEC"/>
</dbReference>
<evidence type="ECO:0000256" key="4">
    <source>
        <dbReference type="ARBA" id="ARBA00022889"/>
    </source>
</evidence>
<comment type="subcellular location">
    <subcellularLocation>
        <location evidence="1">Membrane</location>
        <topology evidence="1">Single-pass membrane protein</topology>
    </subcellularLocation>
</comment>
<dbReference type="EMBL" id="CAWYQH010000046">
    <property type="protein sequence ID" value="CAK8677337.1"/>
    <property type="molecule type" value="Genomic_DNA"/>
</dbReference>
<dbReference type="Pfam" id="PF00047">
    <property type="entry name" value="ig"/>
    <property type="match status" value="1"/>
</dbReference>
<dbReference type="PROSITE" id="PS50835">
    <property type="entry name" value="IG_LIKE"/>
    <property type="match status" value="1"/>
</dbReference>
<keyword evidence="4" id="KW-0130">Cell adhesion</keyword>
<evidence type="ECO:0000313" key="11">
    <source>
        <dbReference type="Proteomes" id="UP001642483"/>
    </source>
</evidence>
<evidence type="ECO:0000256" key="2">
    <source>
        <dbReference type="ARBA" id="ARBA00022692"/>
    </source>
</evidence>
<proteinExistence type="inferred from homology"/>
<comment type="similarity">
    <text evidence="7">Belongs to the immunoglobulin superfamily. SIGLEC (sialic acid binding Ig-like lectin) family.</text>
</comment>
<organism evidence="10 11">
    <name type="scientific">Clavelina lepadiformis</name>
    <name type="common">Light-bulb sea squirt</name>
    <name type="synonym">Ascidia lepadiformis</name>
    <dbReference type="NCBI Taxonomy" id="159417"/>
    <lineage>
        <taxon>Eukaryota</taxon>
        <taxon>Metazoa</taxon>
        <taxon>Chordata</taxon>
        <taxon>Tunicata</taxon>
        <taxon>Ascidiacea</taxon>
        <taxon>Aplousobranchia</taxon>
        <taxon>Clavelinidae</taxon>
        <taxon>Clavelina</taxon>
    </lineage>
</organism>
<evidence type="ECO:0000313" key="10">
    <source>
        <dbReference type="EMBL" id="CAK8677337.1"/>
    </source>
</evidence>
<keyword evidence="11" id="KW-1185">Reference proteome</keyword>
<keyword evidence="2 8" id="KW-0812">Transmembrane</keyword>
<evidence type="ECO:0000256" key="3">
    <source>
        <dbReference type="ARBA" id="ARBA00022734"/>
    </source>
</evidence>
<dbReference type="Proteomes" id="UP001642483">
    <property type="component" value="Unassembled WGS sequence"/>
</dbReference>
<evidence type="ECO:0000256" key="1">
    <source>
        <dbReference type="ARBA" id="ARBA00004167"/>
    </source>
</evidence>
<dbReference type="PANTHER" id="PTHR12035:SF125">
    <property type="entry name" value="SIALIC ACID-BINDING IG-LIKE LECTIN 5"/>
    <property type="match status" value="1"/>
</dbReference>
<evidence type="ECO:0000256" key="6">
    <source>
        <dbReference type="ARBA" id="ARBA00023136"/>
    </source>
</evidence>
<keyword evidence="3" id="KW-0430">Lectin</keyword>
<keyword evidence="6 8" id="KW-0472">Membrane</keyword>
<dbReference type="InterPro" id="IPR036179">
    <property type="entry name" value="Ig-like_dom_sf"/>
</dbReference>
<accession>A0ABP0FCB0</accession>
<gene>
    <name evidence="10" type="ORF">CVLEPA_LOCUS6722</name>
</gene>
<dbReference type="SMART" id="SM00409">
    <property type="entry name" value="IG"/>
    <property type="match status" value="2"/>
</dbReference>
<comment type="caution">
    <text evidence="10">The sequence shown here is derived from an EMBL/GenBank/DDBJ whole genome shotgun (WGS) entry which is preliminary data.</text>
</comment>
<dbReference type="InterPro" id="IPR013783">
    <property type="entry name" value="Ig-like_fold"/>
</dbReference>
<evidence type="ECO:0000256" key="7">
    <source>
        <dbReference type="ARBA" id="ARBA00038361"/>
    </source>
</evidence>
<dbReference type="SUPFAM" id="SSF48726">
    <property type="entry name" value="Immunoglobulin"/>
    <property type="match status" value="1"/>
</dbReference>
<sequence length="798" mass="87247">MGDDEYLLRSDENLTLFCSSDANPAASCIWTVCGKSCENISSAHTSDCNMDYHLSTNSSISCTATNDYGFASSEIQKVTIVSLTRPVLFGKQDDISTVANTVTSQTGSNITLSCSISYEDELATEFELILQNGTIVKQPVLEVVSLTIADAGNYTCVTNDLFGSFDASVYVDVQYAPYQATPTSCTWVIEETGFCVIIFKSNPGMEFVSLDINEQPALNHGANDVVSNGDKQQYIFTKTKVTSSDEGSYNLILSSLLPPYNYSIEFDVTVVNIDQLPTPDNTGSIVGGTVAAVALICITVVLALYVTRRQQTPKAKVHEEYVEFDEHVQSNENTQETNATYENLEKIEEGVLRAAAITTISIDPPNNPLATGFNNLIVTAQFPIPTDLGDSCYWLYGGELDSRDGTIYSTNDCDPSPSNLNRSITCTEQTLDGTSHVVTTLTITQPLVAGNITFEVRCYHATNLPTPVNRTVQDCPSSFPYGVVITSSSQTYPASGMFSCPSGDLFYSNGTAPPSGDTVCLVNAEWKGQEKLQCWKASDASITGNLIVPEGDSISLTCNYDDTIIPKATSSIFYFDKIGYLITKDEMFHLKLEKEDNMKPISCQVVTSYTQIYNNTGRSRVEHVNVQYGPYQVVNSSCSWKIDTTEVCDISFFSNPEMKFVSLSVNDKAVSNDGKDIVFSNGYEQHYLYTRNQVTSSDEGTYKLTLSHLLPPYNYSIEFDVTVVNIDQLPTPDNTGAIVGGTVAAVALICITVLLALYVTRRQQTPNGKGTPRMCHLDVSPVTAPEMCESDDFNTMIK</sequence>
<dbReference type="InterPro" id="IPR003599">
    <property type="entry name" value="Ig_sub"/>
</dbReference>
<feature type="transmembrane region" description="Helical" evidence="8">
    <location>
        <begin position="737"/>
        <end position="759"/>
    </location>
</feature>
<keyword evidence="5 8" id="KW-1133">Transmembrane helix</keyword>
<dbReference type="PANTHER" id="PTHR12035">
    <property type="entry name" value="SIALIC ACID BINDING IMMUNOGLOBULIN-LIKE LECTIN"/>
    <property type="match status" value="1"/>
</dbReference>
<feature type="domain" description="Ig-like" evidence="9">
    <location>
        <begin position="86"/>
        <end position="174"/>
    </location>
</feature>
<dbReference type="Gene3D" id="2.60.40.10">
    <property type="entry name" value="Immunoglobulins"/>
    <property type="match status" value="1"/>
</dbReference>
<dbReference type="InterPro" id="IPR013151">
    <property type="entry name" value="Immunoglobulin_dom"/>
</dbReference>
<evidence type="ECO:0000259" key="9">
    <source>
        <dbReference type="PROSITE" id="PS50835"/>
    </source>
</evidence>